<reference evidence="1 2" key="1">
    <citation type="journal article" date="2018" name="Nat. Genet.">
        <title>The Rosa genome provides new insights in the design of modern roses.</title>
        <authorList>
            <person name="Bendahmane M."/>
        </authorList>
    </citation>
    <scope>NUCLEOTIDE SEQUENCE [LARGE SCALE GENOMIC DNA]</scope>
    <source>
        <strain evidence="2">cv. Old Blush</strain>
    </source>
</reference>
<dbReference type="Gramene" id="PRQ34460">
    <property type="protein sequence ID" value="PRQ34460"/>
    <property type="gene ID" value="RchiOBHm_Chr5g0069211"/>
</dbReference>
<gene>
    <name evidence="1" type="ORF">RchiOBHm_Chr5g0069211</name>
</gene>
<accession>A0A2P6QJW3</accession>
<dbReference type="AlphaFoldDB" id="A0A2P6QJW3"/>
<evidence type="ECO:0000313" key="2">
    <source>
        <dbReference type="Proteomes" id="UP000238479"/>
    </source>
</evidence>
<sequence length="54" mass="6182">MGVKLLIVDKYFPKTDQKSKNFCAQCESGDLLDICECLSSWTQSRFSHTHTVNQ</sequence>
<dbReference type="EMBL" id="PDCK01000043">
    <property type="protein sequence ID" value="PRQ34460.1"/>
    <property type="molecule type" value="Genomic_DNA"/>
</dbReference>
<keyword evidence="2" id="KW-1185">Reference proteome</keyword>
<proteinExistence type="predicted"/>
<organism evidence="1 2">
    <name type="scientific">Rosa chinensis</name>
    <name type="common">China rose</name>
    <dbReference type="NCBI Taxonomy" id="74649"/>
    <lineage>
        <taxon>Eukaryota</taxon>
        <taxon>Viridiplantae</taxon>
        <taxon>Streptophyta</taxon>
        <taxon>Embryophyta</taxon>
        <taxon>Tracheophyta</taxon>
        <taxon>Spermatophyta</taxon>
        <taxon>Magnoliopsida</taxon>
        <taxon>eudicotyledons</taxon>
        <taxon>Gunneridae</taxon>
        <taxon>Pentapetalae</taxon>
        <taxon>rosids</taxon>
        <taxon>fabids</taxon>
        <taxon>Rosales</taxon>
        <taxon>Rosaceae</taxon>
        <taxon>Rosoideae</taxon>
        <taxon>Rosoideae incertae sedis</taxon>
        <taxon>Rosa</taxon>
    </lineage>
</organism>
<name>A0A2P6QJW3_ROSCH</name>
<dbReference type="Proteomes" id="UP000238479">
    <property type="component" value="Chromosome 5"/>
</dbReference>
<comment type="caution">
    <text evidence="1">The sequence shown here is derived from an EMBL/GenBank/DDBJ whole genome shotgun (WGS) entry which is preliminary data.</text>
</comment>
<protein>
    <submittedName>
        <fullName evidence="1">Uncharacterized protein</fullName>
    </submittedName>
</protein>
<evidence type="ECO:0000313" key="1">
    <source>
        <dbReference type="EMBL" id="PRQ34460.1"/>
    </source>
</evidence>